<accession>A0A9P6H1E4</accession>
<feature type="coiled-coil region" evidence="1">
    <location>
        <begin position="215"/>
        <end position="242"/>
    </location>
</feature>
<sequence length="245" mass="27661">MYPPLDSSPLTLPTIPDMTLLALGQLDDRYQPELSDIASAPTDAAWWCTESSNSLSEALQFSSTARLSPLSEPEAQSPMTVDGSADLSAPSPEEYKPRPKSSGVVRQKRNVDSLPSGTYPYTRPEAKKDVDGVKRRKVWDHMFERRLFSPEELNKMKAQERRKVYVSSLEAHVDALHAQLLESKLYPVSLERLEKIHGVRSKTVVSMIGGIGHDVQKIKIRLEELQRDNGNLRLQLDTRRRLAQR</sequence>
<keyword evidence="1" id="KW-0175">Coiled coil</keyword>
<protein>
    <submittedName>
        <fullName evidence="3">Uncharacterized protein</fullName>
    </submittedName>
</protein>
<dbReference type="OrthoDB" id="3245901at2759"/>
<proteinExistence type="predicted"/>
<feature type="region of interest" description="Disordered" evidence="2">
    <location>
        <begin position="66"/>
        <end position="127"/>
    </location>
</feature>
<name>A0A9P6H1E4_9AGAM</name>
<dbReference type="Proteomes" id="UP000736335">
    <property type="component" value="Unassembled WGS sequence"/>
</dbReference>
<evidence type="ECO:0000313" key="4">
    <source>
        <dbReference type="Proteomes" id="UP000736335"/>
    </source>
</evidence>
<gene>
    <name evidence="3" type="ORF">BJ322DRAFT_1096837</name>
</gene>
<keyword evidence="4" id="KW-1185">Reference proteome</keyword>
<evidence type="ECO:0000256" key="1">
    <source>
        <dbReference type="SAM" id="Coils"/>
    </source>
</evidence>
<evidence type="ECO:0000313" key="3">
    <source>
        <dbReference type="EMBL" id="KAF9777399.1"/>
    </source>
</evidence>
<reference evidence="3" key="1">
    <citation type="journal article" date="2020" name="Nat. Commun.">
        <title>Large-scale genome sequencing of mycorrhizal fungi provides insights into the early evolution of symbiotic traits.</title>
        <authorList>
            <person name="Miyauchi S."/>
            <person name="Kiss E."/>
            <person name="Kuo A."/>
            <person name="Drula E."/>
            <person name="Kohler A."/>
            <person name="Sanchez-Garcia M."/>
            <person name="Morin E."/>
            <person name="Andreopoulos B."/>
            <person name="Barry K.W."/>
            <person name="Bonito G."/>
            <person name="Buee M."/>
            <person name="Carver A."/>
            <person name="Chen C."/>
            <person name="Cichocki N."/>
            <person name="Clum A."/>
            <person name="Culley D."/>
            <person name="Crous P.W."/>
            <person name="Fauchery L."/>
            <person name="Girlanda M."/>
            <person name="Hayes R.D."/>
            <person name="Keri Z."/>
            <person name="LaButti K."/>
            <person name="Lipzen A."/>
            <person name="Lombard V."/>
            <person name="Magnuson J."/>
            <person name="Maillard F."/>
            <person name="Murat C."/>
            <person name="Nolan M."/>
            <person name="Ohm R.A."/>
            <person name="Pangilinan J."/>
            <person name="Pereira M.F."/>
            <person name="Perotto S."/>
            <person name="Peter M."/>
            <person name="Pfister S."/>
            <person name="Riley R."/>
            <person name="Sitrit Y."/>
            <person name="Stielow J.B."/>
            <person name="Szollosi G."/>
            <person name="Zifcakova L."/>
            <person name="Stursova M."/>
            <person name="Spatafora J.W."/>
            <person name="Tedersoo L."/>
            <person name="Vaario L.M."/>
            <person name="Yamada A."/>
            <person name="Yan M."/>
            <person name="Wang P."/>
            <person name="Xu J."/>
            <person name="Bruns T."/>
            <person name="Baldrian P."/>
            <person name="Vilgalys R."/>
            <person name="Dunand C."/>
            <person name="Henrissat B."/>
            <person name="Grigoriev I.V."/>
            <person name="Hibbett D."/>
            <person name="Nagy L.G."/>
            <person name="Martin F.M."/>
        </authorList>
    </citation>
    <scope>NUCLEOTIDE SEQUENCE</scope>
    <source>
        <strain evidence="3">UH-Tt-Lm1</strain>
    </source>
</reference>
<dbReference type="AlphaFoldDB" id="A0A9P6H1E4"/>
<reference evidence="3" key="2">
    <citation type="submission" date="2020-11" db="EMBL/GenBank/DDBJ databases">
        <authorList>
            <consortium name="DOE Joint Genome Institute"/>
            <person name="Kuo A."/>
            <person name="Miyauchi S."/>
            <person name="Kiss E."/>
            <person name="Drula E."/>
            <person name="Kohler A."/>
            <person name="Sanchez-Garcia M."/>
            <person name="Andreopoulos B."/>
            <person name="Barry K.W."/>
            <person name="Bonito G."/>
            <person name="Buee M."/>
            <person name="Carver A."/>
            <person name="Chen C."/>
            <person name="Cichocki N."/>
            <person name="Clum A."/>
            <person name="Culley D."/>
            <person name="Crous P.W."/>
            <person name="Fauchery L."/>
            <person name="Girlanda M."/>
            <person name="Hayes R."/>
            <person name="Keri Z."/>
            <person name="Labutti K."/>
            <person name="Lipzen A."/>
            <person name="Lombard V."/>
            <person name="Magnuson J."/>
            <person name="Maillard F."/>
            <person name="Morin E."/>
            <person name="Murat C."/>
            <person name="Nolan M."/>
            <person name="Ohm R."/>
            <person name="Pangilinan J."/>
            <person name="Pereira M."/>
            <person name="Perotto S."/>
            <person name="Peter M."/>
            <person name="Riley R."/>
            <person name="Sitrit Y."/>
            <person name="Stielow B."/>
            <person name="Szollosi G."/>
            <person name="Zifcakova L."/>
            <person name="Stursova M."/>
            <person name="Spatafora J.W."/>
            <person name="Tedersoo L."/>
            <person name="Vaario L.-M."/>
            <person name="Yamada A."/>
            <person name="Yan M."/>
            <person name="Wang P."/>
            <person name="Xu J."/>
            <person name="Bruns T."/>
            <person name="Baldrian P."/>
            <person name="Vilgalys R."/>
            <person name="Henrissat B."/>
            <person name="Grigoriev I.V."/>
            <person name="Hibbett D."/>
            <person name="Nagy L.G."/>
            <person name="Martin F.M."/>
        </authorList>
    </citation>
    <scope>NUCLEOTIDE SEQUENCE</scope>
    <source>
        <strain evidence="3">UH-Tt-Lm1</strain>
    </source>
</reference>
<dbReference type="EMBL" id="WIUZ02000041">
    <property type="protein sequence ID" value="KAF9777399.1"/>
    <property type="molecule type" value="Genomic_DNA"/>
</dbReference>
<comment type="caution">
    <text evidence="3">The sequence shown here is derived from an EMBL/GenBank/DDBJ whole genome shotgun (WGS) entry which is preliminary data.</text>
</comment>
<evidence type="ECO:0000256" key="2">
    <source>
        <dbReference type="SAM" id="MobiDB-lite"/>
    </source>
</evidence>
<organism evidence="3 4">
    <name type="scientific">Thelephora terrestris</name>
    <dbReference type="NCBI Taxonomy" id="56493"/>
    <lineage>
        <taxon>Eukaryota</taxon>
        <taxon>Fungi</taxon>
        <taxon>Dikarya</taxon>
        <taxon>Basidiomycota</taxon>
        <taxon>Agaricomycotina</taxon>
        <taxon>Agaricomycetes</taxon>
        <taxon>Thelephorales</taxon>
        <taxon>Thelephoraceae</taxon>
        <taxon>Thelephora</taxon>
    </lineage>
</organism>